<gene>
    <name evidence="2" type="ORF">ASZ90_017918</name>
</gene>
<accession>A0A0W8E817</accession>
<name>A0A0W8E817_9ZZZZ</name>
<keyword evidence="1" id="KW-0812">Transmembrane</keyword>
<evidence type="ECO:0000313" key="2">
    <source>
        <dbReference type="EMBL" id="KUG04779.1"/>
    </source>
</evidence>
<comment type="caution">
    <text evidence="2">The sequence shown here is derived from an EMBL/GenBank/DDBJ whole genome shotgun (WGS) entry which is preliminary data.</text>
</comment>
<dbReference type="EMBL" id="LNQE01001842">
    <property type="protein sequence ID" value="KUG04779.1"/>
    <property type="molecule type" value="Genomic_DNA"/>
</dbReference>
<protein>
    <submittedName>
        <fullName evidence="2">Uncharacterized protein</fullName>
    </submittedName>
</protein>
<keyword evidence="1" id="KW-0472">Membrane</keyword>
<dbReference type="AlphaFoldDB" id="A0A0W8E817"/>
<reference evidence="2" key="1">
    <citation type="journal article" date="2015" name="Proc. Natl. Acad. Sci. U.S.A.">
        <title>Networks of energetic and metabolic interactions define dynamics in microbial communities.</title>
        <authorList>
            <person name="Embree M."/>
            <person name="Liu J.K."/>
            <person name="Al-Bassam M.M."/>
            <person name="Zengler K."/>
        </authorList>
    </citation>
    <scope>NUCLEOTIDE SEQUENCE</scope>
</reference>
<proteinExistence type="predicted"/>
<keyword evidence="1" id="KW-1133">Transmembrane helix</keyword>
<evidence type="ECO:0000256" key="1">
    <source>
        <dbReference type="SAM" id="Phobius"/>
    </source>
</evidence>
<feature type="transmembrane region" description="Helical" evidence="1">
    <location>
        <begin position="18"/>
        <end position="37"/>
    </location>
</feature>
<organism evidence="2">
    <name type="scientific">hydrocarbon metagenome</name>
    <dbReference type="NCBI Taxonomy" id="938273"/>
    <lineage>
        <taxon>unclassified sequences</taxon>
        <taxon>metagenomes</taxon>
        <taxon>ecological metagenomes</taxon>
    </lineage>
</organism>
<sequence length="52" mass="5975">MTGLEVGRMLNQSRFKEFLLIITLFVLEWYLLGLLPANKASPLDPIEALQRD</sequence>